<dbReference type="FunFam" id="3.40.1810.10:FF:000006">
    <property type="entry name" value="Agamous-like MADS-box protein AGL62"/>
    <property type="match status" value="1"/>
</dbReference>
<sequence>MARKNLGRRKIEIVKMTNESNLQVTFSKRRSGLFKKASELCTLCDAEIAIIVFSPSGKVYSFGHPNVNVLLDQFSERVLRQNNTNLDESHTKLHIQMLNESLTEAMAEKEKEQRKKEWLVQNEREIKNVEEWWTNSLKELNLTQLTSMKHALEDLKKEVNERASLFHQSNSNFYVGSSSNAAAPEAVNGGNISINQGFFTQNGMPTHVQTLPFGFNVMNRTPTGYNNCQIQNQEFKQVHPYYGPRYY</sequence>
<dbReference type="Pfam" id="PF00319">
    <property type="entry name" value="SRF-TF"/>
    <property type="match status" value="1"/>
</dbReference>
<feature type="domain" description="MADS-box" evidence="6">
    <location>
        <begin position="6"/>
        <end position="66"/>
    </location>
</feature>
<dbReference type="EMBL" id="GL348713">
    <property type="protein sequence ID" value="EFH65621.1"/>
    <property type="molecule type" value="Genomic_DNA"/>
</dbReference>
<dbReference type="HOGENOM" id="CLU_053053_5_3_1"/>
<dbReference type="Proteomes" id="UP000008694">
    <property type="component" value="Unassembled WGS sequence"/>
</dbReference>
<evidence type="ECO:0000313" key="8">
    <source>
        <dbReference type="Proteomes" id="UP000008694"/>
    </source>
</evidence>
<dbReference type="GO" id="GO:0000981">
    <property type="term" value="F:DNA-binding transcription factor activity, RNA polymerase II-specific"/>
    <property type="evidence" value="ECO:0007669"/>
    <property type="project" value="TreeGrafter"/>
</dbReference>
<dbReference type="GO" id="GO:0046983">
    <property type="term" value="F:protein dimerization activity"/>
    <property type="evidence" value="ECO:0007669"/>
    <property type="project" value="InterPro"/>
</dbReference>
<keyword evidence="4" id="KW-0804">Transcription</keyword>
<gene>
    <name evidence="7" type="ORF">ARALYDRAFT_677751</name>
</gene>
<evidence type="ECO:0000256" key="4">
    <source>
        <dbReference type="ARBA" id="ARBA00023163"/>
    </source>
</evidence>
<dbReference type="Gene3D" id="3.40.1810.10">
    <property type="entry name" value="Transcription factor, MADS-box"/>
    <property type="match status" value="1"/>
</dbReference>
<keyword evidence="5" id="KW-0539">Nucleus</keyword>
<organism evidence="8">
    <name type="scientific">Arabidopsis lyrata subsp. lyrata</name>
    <name type="common">Lyre-leaved rock-cress</name>
    <dbReference type="NCBI Taxonomy" id="81972"/>
    <lineage>
        <taxon>Eukaryota</taxon>
        <taxon>Viridiplantae</taxon>
        <taxon>Streptophyta</taxon>
        <taxon>Embryophyta</taxon>
        <taxon>Tracheophyta</taxon>
        <taxon>Spermatophyta</taxon>
        <taxon>Magnoliopsida</taxon>
        <taxon>eudicotyledons</taxon>
        <taxon>Gunneridae</taxon>
        <taxon>Pentapetalae</taxon>
        <taxon>rosids</taxon>
        <taxon>malvids</taxon>
        <taxon>Brassicales</taxon>
        <taxon>Brassicaceae</taxon>
        <taxon>Camelineae</taxon>
        <taxon>Arabidopsis</taxon>
    </lineage>
</organism>
<dbReference type="InterPro" id="IPR036879">
    <property type="entry name" value="TF_MADSbox_sf"/>
</dbReference>
<comment type="subcellular location">
    <subcellularLocation>
        <location evidence="1">Nucleus</location>
    </subcellularLocation>
</comment>
<evidence type="ECO:0000256" key="1">
    <source>
        <dbReference type="ARBA" id="ARBA00004123"/>
    </source>
</evidence>
<reference evidence="8" key="1">
    <citation type="journal article" date="2011" name="Nat. Genet.">
        <title>The Arabidopsis lyrata genome sequence and the basis of rapid genome size change.</title>
        <authorList>
            <person name="Hu T.T."/>
            <person name="Pattyn P."/>
            <person name="Bakker E.G."/>
            <person name="Cao J."/>
            <person name="Cheng J.-F."/>
            <person name="Clark R.M."/>
            <person name="Fahlgren N."/>
            <person name="Fawcett J.A."/>
            <person name="Grimwood J."/>
            <person name="Gundlach H."/>
            <person name="Haberer G."/>
            <person name="Hollister J.D."/>
            <person name="Ossowski S."/>
            <person name="Ottilar R.P."/>
            <person name="Salamov A.A."/>
            <person name="Schneeberger K."/>
            <person name="Spannagl M."/>
            <person name="Wang X."/>
            <person name="Yang L."/>
            <person name="Nasrallah M.E."/>
            <person name="Bergelson J."/>
            <person name="Carrington J.C."/>
            <person name="Gaut B.S."/>
            <person name="Schmutz J."/>
            <person name="Mayer K.F.X."/>
            <person name="Van de Peer Y."/>
            <person name="Grigoriev I.V."/>
            <person name="Nordborg M."/>
            <person name="Weigel D."/>
            <person name="Guo Y.-L."/>
        </authorList>
    </citation>
    <scope>NUCLEOTIDE SEQUENCE [LARGE SCALE GENOMIC DNA]</scope>
    <source>
        <strain evidence="8">cv. MN47</strain>
    </source>
</reference>
<accession>D7KQ65</accession>
<keyword evidence="3" id="KW-0238">DNA-binding</keyword>
<dbReference type="GO" id="GO:0005634">
    <property type="term" value="C:nucleus"/>
    <property type="evidence" value="ECO:0007669"/>
    <property type="project" value="UniProtKB-SubCell"/>
</dbReference>
<dbReference type="InterPro" id="IPR002100">
    <property type="entry name" value="TF_MADSbox"/>
</dbReference>
<dbReference type="PROSITE" id="PS50066">
    <property type="entry name" value="MADS_BOX_2"/>
    <property type="match status" value="1"/>
</dbReference>
<dbReference type="GO" id="GO:0009911">
    <property type="term" value="P:positive regulation of flower development"/>
    <property type="evidence" value="ECO:0007669"/>
    <property type="project" value="EnsemblPlants"/>
</dbReference>
<dbReference type="PRINTS" id="PR00404">
    <property type="entry name" value="MADSDOMAIN"/>
</dbReference>
<protein>
    <submittedName>
        <fullName evidence="7">Predicted protein</fullName>
    </submittedName>
</protein>
<dbReference type="Gramene" id="Al_scaffold_0001_74">
    <property type="protein sequence ID" value="Al_scaffold_0001_74"/>
    <property type="gene ID" value="Al_scaffold_0001_74"/>
</dbReference>
<evidence type="ECO:0000259" key="6">
    <source>
        <dbReference type="PROSITE" id="PS50066"/>
    </source>
</evidence>
<evidence type="ECO:0000256" key="3">
    <source>
        <dbReference type="ARBA" id="ARBA00023125"/>
    </source>
</evidence>
<dbReference type="eggNOG" id="KOG0014">
    <property type="taxonomic scope" value="Eukaryota"/>
</dbReference>
<keyword evidence="2" id="KW-0805">Transcription regulation</keyword>
<dbReference type="OrthoDB" id="2284405at2759"/>
<evidence type="ECO:0000256" key="5">
    <source>
        <dbReference type="ARBA" id="ARBA00023242"/>
    </source>
</evidence>
<keyword evidence="8" id="KW-1185">Reference proteome</keyword>
<dbReference type="GO" id="GO:0000978">
    <property type="term" value="F:RNA polymerase II cis-regulatory region sequence-specific DNA binding"/>
    <property type="evidence" value="ECO:0007669"/>
    <property type="project" value="TreeGrafter"/>
</dbReference>
<dbReference type="SMART" id="SM00432">
    <property type="entry name" value="MADS"/>
    <property type="match status" value="1"/>
</dbReference>
<name>D7KQ65_ARALL</name>
<dbReference type="PANTHER" id="PTHR11945">
    <property type="entry name" value="MADS BOX PROTEIN"/>
    <property type="match status" value="1"/>
</dbReference>
<dbReference type="STRING" id="81972.D7KQ65"/>
<proteinExistence type="predicted"/>
<dbReference type="SUPFAM" id="SSF55455">
    <property type="entry name" value="SRF-like"/>
    <property type="match status" value="1"/>
</dbReference>
<dbReference type="GO" id="GO:0045944">
    <property type="term" value="P:positive regulation of transcription by RNA polymerase II"/>
    <property type="evidence" value="ECO:0007669"/>
    <property type="project" value="InterPro"/>
</dbReference>
<evidence type="ECO:0000256" key="2">
    <source>
        <dbReference type="ARBA" id="ARBA00023015"/>
    </source>
</evidence>
<dbReference type="InterPro" id="IPR033896">
    <property type="entry name" value="MEF2-like_N"/>
</dbReference>
<dbReference type="PANTHER" id="PTHR11945:SF776">
    <property type="entry name" value="AGAMOUS-LIKE 50-RELATED"/>
    <property type="match status" value="1"/>
</dbReference>
<dbReference type="KEGG" id="aly:9328123"/>
<evidence type="ECO:0000313" key="7">
    <source>
        <dbReference type="EMBL" id="EFH65621.1"/>
    </source>
</evidence>
<dbReference type="CDD" id="cd00265">
    <property type="entry name" value="MADS_MEF2_like"/>
    <property type="match status" value="1"/>
</dbReference>
<dbReference type="AlphaFoldDB" id="D7KQ65"/>